<accession>A0A061FNR1</accession>
<dbReference type="eggNOG" id="KOG0504">
    <property type="taxonomic scope" value="Eukaryota"/>
</dbReference>
<dbReference type="AlphaFoldDB" id="A0A061FNR1"/>
<feature type="transmembrane region" description="Helical" evidence="2">
    <location>
        <begin position="340"/>
        <end position="364"/>
    </location>
</feature>
<dbReference type="Gene3D" id="1.25.40.20">
    <property type="entry name" value="Ankyrin repeat-containing domain"/>
    <property type="match status" value="1"/>
</dbReference>
<gene>
    <name evidence="3" type="ORF">TCM_042912</name>
</gene>
<keyword evidence="4" id="KW-1185">Reference proteome</keyword>
<dbReference type="PANTHER" id="PTHR24128:SF46">
    <property type="entry name" value="ALPHA-LATROTOXIN-LHE1A-LIKE ISOFORM X1"/>
    <property type="match status" value="1"/>
</dbReference>
<dbReference type="InterPro" id="IPR036770">
    <property type="entry name" value="Ankyrin_rpt-contain_sf"/>
</dbReference>
<feature type="transmembrane region" description="Helical" evidence="2">
    <location>
        <begin position="284"/>
        <end position="301"/>
    </location>
</feature>
<dbReference type="SMART" id="SM00248">
    <property type="entry name" value="ANK"/>
    <property type="match status" value="5"/>
</dbReference>
<feature type="transmembrane region" description="Helical" evidence="2">
    <location>
        <begin position="371"/>
        <end position="391"/>
    </location>
</feature>
<dbReference type="PANTHER" id="PTHR24128">
    <property type="entry name" value="HOMEOBOX PROTEIN WARIAI"/>
    <property type="match status" value="1"/>
</dbReference>
<protein>
    <submittedName>
        <fullName evidence="3">Ankyrin repeat-containing protein, putative</fullName>
    </submittedName>
</protein>
<dbReference type="Pfam" id="PF12796">
    <property type="entry name" value="Ank_2"/>
    <property type="match status" value="2"/>
</dbReference>
<name>A0A061FNR1_THECC</name>
<evidence type="ECO:0000313" key="4">
    <source>
        <dbReference type="Proteomes" id="UP000026915"/>
    </source>
</evidence>
<reference evidence="3 4" key="1">
    <citation type="journal article" date="2013" name="Genome Biol.">
        <title>The genome sequence of the most widely cultivated cacao type and its use to identify candidate genes regulating pod color.</title>
        <authorList>
            <person name="Motamayor J.C."/>
            <person name="Mockaitis K."/>
            <person name="Schmutz J."/>
            <person name="Haiminen N."/>
            <person name="Iii D.L."/>
            <person name="Cornejo O."/>
            <person name="Findley S.D."/>
            <person name="Zheng P."/>
            <person name="Utro F."/>
            <person name="Royaert S."/>
            <person name="Saski C."/>
            <person name="Jenkins J."/>
            <person name="Podicheti R."/>
            <person name="Zhao M."/>
            <person name="Scheffler B.E."/>
            <person name="Stack J.C."/>
            <person name="Feltus F.A."/>
            <person name="Mustiga G.M."/>
            <person name="Amores F."/>
            <person name="Phillips W."/>
            <person name="Marelli J.P."/>
            <person name="May G.D."/>
            <person name="Shapiro H."/>
            <person name="Ma J."/>
            <person name="Bustamante C.D."/>
            <person name="Schnell R.J."/>
            <person name="Main D."/>
            <person name="Gilbert D."/>
            <person name="Parida L."/>
            <person name="Kuhn D.N."/>
        </authorList>
    </citation>
    <scope>NUCLEOTIDE SEQUENCE [LARGE SCALE GENOMIC DNA]</scope>
    <source>
        <strain evidence="4">cv. Matina 1-6</strain>
    </source>
</reference>
<evidence type="ECO:0000256" key="1">
    <source>
        <dbReference type="PROSITE-ProRule" id="PRU00023"/>
    </source>
</evidence>
<dbReference type="OMA" id="ARYKSNM"/>
<dbReference type="Proteomes" id="UP000026915">
    <property type="component" value="Chromosome 10"/>
</dbReference>
<dbReference type="InterPro" id="IPR002110">
    <property type="entry name" value="Ankyrin_rpt"/>
</dbReference>
<dbReference type="Gramene" id="EOY18317">
    <property type="protein sequence ID" value="EOY18317"/>
    <property type="gene ID" value="TCM_042912"/>
</dbReference>
<keyword evidence="2" id="KW-0472">Membrane</keyword>
<dbReference type="HOGENOM" id="CLU_000134_47_1_1"/>
<dbReference type="SUPFAM" id="SSF48403">
    <property type="entry name" value="Ankyrin repeat"/>
    <property type="match status" value="1"/>
</dbReference>
<keyword evidence="2" id="KW-0812">Transmembrane</keyword>
<dbReference type="PROSITE" id="PS50088">
    <property type="entry name" value="ANK_REPEAT"/>
    <property type="match status" value="1"/>
</dbReference>
<evidence type="ECO:0000313" key="3">
    <source>
        <dbReference type="EMBL" id="EOY18317.1"/>
    </source>
</evidence>
<feature type="repeat" description="ANK" evidence="1">
    <location>
        <begin position="73"/>
        <end position="94"/>
    </location>
</feature>
<evidence type="ECO:0000256" key="2">
    <source>
        <dbReference type="SAM" id="Phobius"/>
    </source>
</evidence>
<feature type="transmembrane region" description="Helical" evidence="2">
    <location>
        <begin position="397"/>
        <end position="418"/>
    </location>
</feature>
<sequence length="452" mass="50165">MDECYERLRGAAQAGNIDALYALIREDAYLLDGIDQMPFFDTPLHIVAAAGHTDFAMEIMNLKPSLALKLNHDGFSPIHLALQNGQKETVLDLLGMDKDLVRVKGKEGKTPLHYVVGEADLSLVFTFLLCCPECIRDVTNQNETALHIAAQKNLLEALQVLVGLLRRTHHKDGKLWVKEVLNWKDKEGDTVLHIAMVELLLDCGIEKNAMNWSGLTAMDILQGQSQVDNKRTLEVLRYFGCSNASSIHTNSTFVKFLRSKISFSERSNIVISRMRKNISNGTRNALLVVLGLILTTTYQSAVNPPYDLFQPVIRQEMIPQDAGGQWVSPNDGIMAALDPLALSFSIFNAIDFLVTPLVTLLILPWVPYGQLLHVLLLLVFILFVASMGLSLASTTSVIGIGVFCSFVVITIILGIFIVMNKVRSGKVDTDCIKEVGDRIRLHGHEDDDIKKK</sequence>
<dbReference type="PROSITE" id="PS50297">
    <property type="entry name" value="ANK_REP_REGION"/>
    <property type="match status" value="1"/>
</dbReference>
<keyword evidence="1" id="KW-0040">ANK repeat</keyword>
<organism evidence="3 4">
    <name type="scientific">Theobroma cacao</name>
    <name type="common">Cacao</name>
    <name type="synonym">Cocoa</name>
    <dbReference type="NCBI Taxonomy" id="3641"/>
    <lineage>
        <taxon>Eukaryota</taxon>
        <taxon>Viridiplantae</taxon>
        <taxon>Streptophyta</taxon>
        <taxon>Embryophyta</taxon>
        <taxon>Tracheophyta</taxon>
        <taxon>Spermatophyta</taxon>
        <taxon>Magnoliopsida</taxon>
        <taxon>eudicotyledons</taxon>
        <taxon>Gunneridae</taxon>
        <taxon>Pentapetalae</taxon>
        <taxon>rosids</taxon>
        <taxon>malvids</taxon>
        <taxon>Malvales</taxon>
        <taxon>Malvaceae</taxon>
        <taxon>Byttnerioideae</taxon>
        <taxon>Theobroma</taxon>
    </lineage>
</organism>
<dbReference type="EMBL" id="CM001888">
    <property type="protein sequence ID" value="EOY18317.1"/>
    <property type="molecule type" value="Genomic_DNA"/>
</dbReference>
<dbReference type="InParanoid" id="A0A061FNR1"/>
<proteinExistence type="predicted"/>
<keyword evidence="2" id="KW-1133">Transmembrane helix</keyword>